<dbReference type="Gene3D" id="1.20.1070.10">
    <property type="entry name" value="Rhodopsin 7-helix transmembrane proteins"/>
    <property type="match status" value="2"/>
</dbReference>
<evidence type="ECO:0000256" key="5">
    <source>
        <dbReference type="ARBA" id="ARBA00022989"/>
    </source>
</evidence>
<keyword evidence="6" id="KW-0807">Transducer</keyword>
<dbReference type="Pfam" id="PF06652">
    <property type="entry name" value="Methuselah_N"/>
    <property type="match status" value="2"/>
</dbReference>
<keyword evidence="6" id="KW-0675">Receptor</keyword>
<keyword evidence="3 9" id="KW-0812">Transmembrane</keyword>
<proteinExistence type="inferred from homology"/>
<dbReference type="PANTHER" id="PTHR46953">
    <property type="entry name" value="G-PROTEIN COUPLED RECEPTOR MTH-LIKE 1-RELATED"/>
    <property type="match status" value="1"/>
</dbReference>
<name>A0AAW0V4W1_SCYPA</name>
<accession>A0AAW0V4W1</accession>
<reference evidence="11 12" key="1">
    <citation type="submission" date="2023-03" db="EMBL/GenBank/DDBJ databases">
        <title>High-quality genome of Scylla paramamosain provides insights in environmental adaptation.</title>
        <authorList>
            <person name="Zhang L."/>
        </authorList>
    </citation>
    <scope>NUCLEOTIDE SEQUENCE [LARGE SCALE GENOMIC DNA]</scope>
    <source>
        <strain evidence="11">LZ_2023a</strain>
        <tissue evidence="11">Muscle</tissue>
    </source>
</reference>
<evidence type="ECO:0000256" key="7">
    <source>
        <dbReference type="ARBA" id="ARBA00023136"/>
    </source>
</evidence>
<dbReference type="SUPFAM" id="SSF63877">
    <property type="entry name" value="Methuselah ectodomain"/>
    <property type="match status" value="2"/>
</dbReference>
<dbReference type="PROSITE" id="PS50261">
    <property type="entry name" value="G_PROTEIN_RECEP_F2_4"/>
    <property type="match status" value="1"/>
</dbReference>
<feature type="transmembrane region" description="Helical" evidence="9">
    <location>
        <begin position="1119"/>
        <end position="1142"/>
    </location>
</feature>
<feature type="transmembrane region" description="Helical" evidence="9">
    <location>
        <begin position="437"/>
        <end position="459"/>
    </location>
</feature>
<dbReference type="PANTHER" id="PTHR46953:SF1">
    <property type="entry name" value="G-PROTEIN COUPLED RECEPTOR MTH-LIKE 1-RELATED"/>
    <property type="match status" value="1"/>
</dbReference>
<evidence type="ECO:0000256" key="2">
    <source>
        <dbReference type="ARBA" id="ARBA00008979"/>
    </source>
</evidence>
<dbReference type="InterPro" id="IPR036272">
    <property type="entry name" value="Methuselah_N_sf"/>
</dbReference>
<feature type="transmembrane region" description="Helical" evidence="9">
    <location>
        <begin position="1163"/>
        <end position="1184"/>
    </location>
</feature>
<dbReference type="CDD" id="cd15039">
    <property type="entry name" value="7tmB3_Methuselah-like"/>
    <property type="match status" value="1"/>
</dbReference>
<feature type="transmembrane region" description="Helical" evidence="9">
    <location>
        <begin position="1025"/>
        <end position="1047"/>
    </location>
</feature>
<evidence type="ECO:0000313" key="11">
    <source>
        <dbReference type="EMBL" id="KAK8407064.1"/>
    </source>
</evidence>
<feature type="domain" description="G-protein coupled receptors family 2 profile 2" evidence="10">
    <location>
        <begin position="956"/>
        <end position="1212"/>
    </location>
</feature>
<evidence type="ECO:0000256" key="6">
    <source>
        <dbReference type="ARBA" id="ARBA00023040"/>
    </source>
</evidence>
<dbReference type="GO" id="GO:0016020">
    <property type="term" value="C:membrane"/>
    <property type="evidence" value="ECO:0007669"/>
    <property type="project" value="UniProtKB-SubCell"/>
</dbReference>
<dbReference type="Gene3D" id="2.170.180.11">
    <property type="entry name" value="Methuselah ectodomain, domain 2"/>
    <property type="match status" value="2"/>
</dbReference>
<keyword evidence="12" id="KW-1185">Reference proteome</keyword>
<dbReference type="GO" id="GO:0004930">
    <property type="term" value="F:G protein-coupled receptor activity"/>
    <property type="evidence" value="ECO:0007669"/>
    <property type="project" value="UniProtKB-KW"/>
</dbReference>
<feature type="compositionally biased region" description="Basic and acidic residues" evidence="8">
    <location>
        <begin position="1308"/>
        <end position="1322"/>
    </location>
</feature>
<dbReference type="GO" id="GO:0007166">
    <property type="term" value="P:cell surface receptor signaling pathway"/>
    <property type="evidence" value="ECO:0007669"/>
    <property type="project" value="InterPro"/>
</dbReference>
<dbReference type="InterPro" id="IPR017981">
    <property type="entry name" value="GPCR_2-like_7TM"/>
</dbReference>
<evidence type="ECO:0000256" key="3">
    <source>
        <dbReference type="ARBA" id="ARBA00022692"/>
    </source>
</evidence>
<dbReference type="InterPro" id="IPR023311">
    <property type="entry name" value="Methusela_ecto_dom_2"/>
</dbReference>
<dbReference type="EMBL" id="JARAKH010000001">
    <property type="protein sequence ID" value="KAK8407064.1"/>
    <property type="molecule type" value="Genomic_DNA"/>
</dbReference>
<evidence type="ECO:0000259" key="10">
    <source>
        <dbReference type="PROSITE" id="PS50261"/>
    </source>
</evidence>
<dbReference type="InterPro" id="IPR010596">
    <property type="entry name" value="Methuselah_N_dom"/>
</dbReference>
<evidence type="ECO:0000256" key="4">
    <source>
        <dbReference type="ARBA" id="ARBA00022729"/>
    </source>
</evidence>
<evidence type="ECO:0000313" key="12">
    <source>
        <dbReference type="Proteomes" id="UP001487740"/>
    </source>
</evidence>
<feature type="compositionally biased region" description="Polar residues" evidence="8">
    <location>
        <begin position="1283"/>
        <end position="1302"/>
    </location>
</feature>
<dbReference type="InterPro" id="IPR000832">
    <property type="entry name" value="GPCR_2_secretin-like"/>
</dbReference>
<comment type="subcellular location">
    <subcellularLocation>
        <location evidence="1">Membrane</location>
        <topology evidence="1">Multi-pass membrane protein</topology>
    </subcellularLocation>
</comment>
<feature type="transmembrane region" description="Helical" evidence="9">
    <location>
        <begin position="1190"/>
        <end position="1211"/>
    </location>
</feature>
<sequence length="1322" mass="148422">MERVCAPPSSETLKTPSVAKAMRTTLMMVLLAVLTGLPVTRGQNLSFQRELLPNPDDQHSEKTNASHRQGYDAKYFKCRCEGNQAWNGSGCVDTLTRVVVTNPDTGITQMSLTDDFAGVTVRNVVCPWDHVKMYFGLNSDPAHQFTLLPKGTLSWHQREYEHYCIDHVLNAEGIQITWEARVCVPPPAVPRCCLDAQDGSFPCGDDFPHRFSPPIKIDETFVNWPEVTTVAGRKCEQNEREITLPLNTVKSHLFYESGAVSLVWTTPYFFKETQQEGFCVRRDERGGYVTTICHKDQAAVHQNSCGNVTCVRKCCPEGQIHSEETDCLPVKHESQLWKPNFVDADLKTSATPLDNLTILYGRPHCFLYVADPSENENDKFHMFENGDLFSPSSNYRDPPTRYCVDNFVTTDKKIVTKALICLDQQTQPVCAIKANPLYPTLMVLSTVFLGITLFIYLSVPELRDKLHGRCLISFAFAFFVAYLLTSISYLINTPLSPGVCTSLGKPLEPGGLDPTVLDMKRVCAPPSSGETQRTSLIAKAVRTTLVLVTVVVLTGLPVTRGQNLTLQHELFPNPDDQHSEKTNASHRQGYEAKYFKCRCEGNQAWNGSDCVDTLTRVVVTNPDTGITQTSLTDDFAGVTVKNVVCPRDYVKMYFGLNSDPAHQFTLLPKGTLSWHQREYEHYCIDHVLNAEGVPITWEARVCVPPPAVPRCCLDAQDGSFPCGDDFTHDFSPPIKIDETFVNWPEVTTVAGRKCEQNEKKITLPLNTGKSHLFYESGAVSVAWTTSYFLKETQQEGFCVRGDERGGYVATICHEDQAAVHQNSCGNVTCVRKCCPEGQIHSEGTDCLPVKHESQLWKPNFVDADLRTSATPLDNLTILYGRPQCSLYLADPSENENDKFYLFENGDLFSPASNDRDPPTRYCVDNFVTADDTIVTKALICFAEVEMNAEPVCTNAKHTVYPALLLVSTVFLGITLFIYLSVPDLRGKLHGRCLISLASAFFVAFLLMSISYLTNTPMSPGICTTIAFFKHLSLLAAFFWLNVMCFDIWRTLRKTRTVTAGRQSLYRFLWYSLYAWGSALVIALVAVVLEQQPFNSGIIRPNFDNIFCWFAVGKSLWIYFYSWVSLVLLTNIVFFVLVMIILIKGHRNSMLRRSREVNRERMWLYVKLFLVMGVTWIAEVVSYQHGKCVEWMAIDIINTLEGFTLFLVFILNRSTLRKIRERWGCGASPNVRSPTTTFTSSFSTTSSFHSRKLGSIMSTHGDSKYLSNTSNSRATEMRARYPLNTLSEASNESPQAESTGYDSNTEDGETSRLNRGNEETPAI</sequence>
<feature type="transmembrane region" description="Helical" evidence="9">
    <location>
        <begin position="959"/>
        <end position="981"/>
    </location>
</feature>
<dbReference type="Pfam" id="PF00002">
    <property type="entry name" value="7tm_2"/>
    <property type="match status" value="1"/>
</dbReference>
<feature type="transmembrane region" description="Helical" evidence="9">
    <location>
        <begin position="471"/>
        <end position="491"/>
    </location>
</feature>
<evidence type="ECO:0000256" key="1">
    <source>
        <dbReference type="ARBA" id="ARBA00004141"/>
    </source>
</evidence>
<keyword evidence="5 9" id="KW-1133">Transmembrane helix</keyword>
<feature type="transmembrane region" description="Helical" evidence="9">
    <location>
        <begin position="993"/>
        <end position="1013"/>
    </location>
</feature>
<comment type="caution">
    <text evidence="11">The sequence shown here is derived from an EMBL/GenBank/DDBJ whole genome shotgun (WGS) entry which is preliminary data.</text>
</comment>
<feature type="region of interest" description="Disordered" evidence="8">
    <location>
        <begin position="1283"/>
        <end position="1322"/>
    </location>
</feature>
<evidence type="ECO:0000256" key="9">
    <source>
        <dbReference type="SAM" id="Phobius"/>
    </source>
</evidence>
<organism evidence="11 12">
    <name type="scientific">Scylla paramamosain</name>
    <name type="common">Mud crab</name>
    <dbReference type="NCBI Taxonomy" id="85552"/>
    <lineage>
        <taxon>Eukaryota</taxon>
        <taxon>Metazoa</taxon>
        <taxon>Ecdysozoa</taxon>
        <taxon>Arthropoda</taxon>
        <taxon>Crustacea</taxon>
        <taxon>Multicrustacea</taxon>
        <taxon>Malacostraca</taxon>
        <taxon>Eumalacostraca</taxon>
        <taxon>Eucarida</taxon>
        <taxon>Decapoda</taxon>
        <taxon>Pleocyemata</taxon>
        <taxon>Brachyura</taxon>
        <taxon>Eubrachyura</taxon>
        <taxon>Portunoidea</taxon>
        <taxon>Portunidae</taxon>
        <taxon>Portuninae</taxon>
        <taxon>Scylla</taxon>
    </lineage>
</organism>
<evidence type="ECO:0000256" key="8">
    <source>
        <dbReference type="SAM" id="MobiDB-lite"/>
    </source>
</evidence>
<keyword evidence="4" id="KW-0732">Signal</keyword>
<dbReference type="InterPro" id="IPR052808">
    <property type="entry name" value="GPCR_Mth-like"/>
</dbReference>
<protein>
    <recommendedName>
        <fullName evidence="10">G-protein coupled receptors family 2 profile 2 domain-containing protein</fullName>
    </recommendedName>
</protein>
<keyword evidence="6" id="KW-0297">G-protein coupled receptor</keyword>
<keyword evidence="7 9" id="KW-0472">Membrane</keyword>
<dbReference type="SUPFAM" id="SSF81321">
    <property type="entry name" value="Family A G protein-coupled receptor-like"/>
    <property type="match status" value="1"/>
</dbReference>
<feature type="transmembrane region" description="Helical" evidence="9">
    <location>
        <begin position="1067"/>
        <end position="1088"/>
    </location>
</feature>
<comment type="similarity">
    <text evidence="2">Belongs to the G-protein coupled receptor 2 family. Mth subfamily.</text>
</comment>
<gene>
    <name evidence="11" type="ORF">O3P69_001996</name>
</gene>
<dbReference type="Proteomes" id="UP001487740">
    <property type="component" value="Unassembled WGS sequence"/>
</dbReference>